<dbReference type="RefSeq" id="WP_130415132.1">
    <property type="nucleotide sequence ID" value="NZ_SGWX01000001.1"/>
</dbReference>
<proteinExistence type="predicted"/>
<organism evidence="1 2">
    <name type="scientific">Xylanimonas ulmi</name>
    <dbReference type="NCBI Taxonomy" id="228973"/>
    <lineage>
        <taxon>Bacteria</taxon>
        <taxon>Bacillati</taxon>
        <taxon>Actinomycetota</taxon>
        <taxon>Actinomycetes</taxon>
        <taxon>Micrococcales</taxon>
        <taxon>Promicromonosporaceae</taxon>
        <taxon>Xylanimonas</taxon>
    </lineage>
</organism>
<name>A0A4Q7M5T4_9MICO</name>
<evidence type="ECO:0000313" key="2">
    <source>
        <dbReference type="Proteomes" id="UP000293852"/>
    </source>
</evidence>
<dbReference type="EMBL" id="SGWX01000001">
    <property type="protein sequence ID" value="RZS62012.1"/>
    <property type="molecule type" value="Genomic_DNA"/>
</dbReference>
<dbReference type="AlphaFoldDB" id="A0A4Q7M5T4"/>
<dbReference type="Proteomes" id="UP000293852">
    <property type="component" value="Unassembled WGS sequence"/>
</dbReference>
<gene>
    <name evidence="1" type="ORF">EV386_2329</name>
</gene>
<protein>
    <submittedName>
        <fullName evidence="1">Uncharacterized protein</fullName>
    </submittedName>
</protein>
<evidence type="ECO:0000313" key="1">
    <source>
        <dbReference type="EMBL" id="RZS62012.1"/>
    </source>
</evidence>
<keyword evidence="2" id="KW-1185">Reference proteome</keyword>
<reference evidence="1 2" key="1">
    <citation type="submission" date="2019-02" db="EMBL/GenBank/DDBJ databases">
        <title>Sequencing the genomes of 1000 actinobacteria strains.</title>
        <authorList>
            <person name="Klenk H.-P."/>
        </authorList>
    </citation>
    <scope>NUCLEOTIDE SEQUENCE [LARGE SCALE GENOMIC DNA]</scope>
    <source>
        <strain evidence="1 2">DSM 16932</strain>
    </source>
</reference>
<accession>A0A4Q7M5T4</accession>
<sequence length="168" mass="17522">MRSIRTAALIVAAAAGAAVVLGTGASDSLWTQQATVAMPSVTLTLGTPTPGPTSPPRSGTAECRLDSLSDIGIIWHILATIEPLSSTYRIELRTPTTRYALPTYSLSGYNYHYRLSDTALISAGWVTSSEPQTVDVIVLNADGDDVDSVTVTLGEGTNGRPVILACTG</sequence>
<comment type="caution">
    <text evidence="1">The sequence shown here is derived from an EMBL/GenBank/DDBJ whole genome shotgun (WGS) entry which is preliminary data.</text>
</comment>